<proteinExistence type="predicted"/>
<sequence length="952" mass="105502">MNILENNSIIENFNRYQSVTVGNKIIVLSALDQLSVGDITSLLGKEAFGLEVYLFASKLSLRGEYKFLGGGISADVLFTDAISEVIMTNTSDSEKITLPTFNISGSAGETKLVNGEAGGNGENAGNLSLFVLNQSGVSLEINAQGGKGGDGADSNFGKKPGSGGNGGVGGKINFVLGSIIIEIYNDIRKVFLTLEKSEISSKKLRSDLNLIISEKIPKETIWNPIVHSLQKAINTKSSKDLRGDLLIAGQLLENFIQDQLQSIDANINVDGGLYGLRGEGEPPAKNGISGAEGINETLLIETSADLISSKVEPFFLIHPSQCKKALDAIKLQYFSLNGQVDISKTVTDLTTNLKRVIDKTELFVQADNKNPWIEYFSKHELEFGSKNSVSILKDINMKAKIYLGNLFNGYNFFGQTSSQVPLASFFQYKETLNTLIADFRQLELDYDQYLNTLNTAEKKRESIINSRSFYSGLINFSSDQSSKFPRQLRKIASNITQLNEALKPSKKRLLASIAAARKEIDSKLDFNIDSIFQAVSTIAFAPKSRLLLASEIANVGYNAFDKVTSDTGLPIKKSYVVNQIRSIEGSLESLIEGYKQLENGTLEADDPGAGKLLVARDKFLETMDSFKNRLGDKLKDVSSNFDKYISDVITRNNAILEYNNVISNALSLKTNLNEANQQLQEITRDYLETSDPDLPAIVDYVSYFYERSRDQILQHLYLASQSYKFWALSDESLLENATKNKSLVQINATILNGIKEDIITKILAVSEDFGTERSDFPAEPDEPGVVVTLGENEIFDLQATNSLIFTLKPALYHSTTIEESGFAGMADVRINEVRIYVKGANTKNGMLNILITHQGHETIVSTDNETHEFSHKTIKKNFQYDMKHNNKIHRRANFGYKNPRQFNTNASNGVFAPVGPFTSWLIEIPAELNEGLDLMEVSEIEMQFFGTYYNFD</sequence>
<dbReference type="Proteomes" id="UP000586305">
    <property type="component" value="Unassembled WGS sequence"/>
</dbReference>
<reference evidence="3 4" key="1">
    <citation type="submission" date="2020-04" db="EMBL/GenBank/DDBJ databases">
        <title>Pseudoalteromonas caenipelagi sp. nov., isolated from a tidal flat.</title>
        <authorList>
            <person name="Park S."/>
            <person name="Yoon J.-H."/>
        </authorList>
    </citation>
    <scope>NUCLEOTIDE SEQUENCE [LARGE SCALE GENOMIC DNA]</scope>
    <source>
        <strain evidence="3 4">JBTF-M23</strain>
    </source>
</reference>
<dbReference type="AlphaFoldDB" id="A0A849VEI9"/>
<evidence type="ECO:0000313" key="4">
    <source>
        <dbReference type="Proteomes" id="UP000586305"/>
    </source>
</evidence>
<gene>
    <name evidence="3" type="ORF">HG263_07335</name>
</gene>
<accession>A0A849VEI9</accession>
<protein>
    <submittedName>
        <fullName evidence="3">Uncharacterized protein</fullName>
    </submittedName>
</protein>
<keyword evidence="1" id="KW-0175">Coiled coil</keyword>
<dbReference type="RefSeq" id="WP_171625416.1">
    <property type="nucleotide sequence ID" value="NZ_JABBPG010000002.1"/>
</dbReference>
<name>A0A849VEI9_9GAMM</name>
<evidence type="ECO:0000256" key="2">
    <source>
        <dbReference type="SAM" id="MobiDB-lite"/>
    </source>
</evidence>
<evidence type="ECO:0000313" key="3">
    <source>
        <dbReference type="EMBL" id="NOU50354.1"/>
    </source>
</evidence>
<feature type="coiled-coil region" evidence="1">
    <location>
        <begin position="658"/>
        <end position="685"/>
    </location>
</feature>
<organism evidence="3 4">
    <name type="scientific">Pseudoalteromonas caenipelagi</name>
    <dbReference type="NCBI Taxonomy" id="2726988"/>
    <lineage>
        <taxon>Bacteria</taxon>
        <taxon>Pseudomonadati</taxon>
        <taxon>Pseudomonadota</taxon>
        <taxon>Gammaproteobacteria</taxon>
        <taxon>Alteromonadales</taxon>
        <taxon>Pseudoalteromonadaceae</taxon>
        <taxon>Pseudoalteromonas</taxon>
    </lineage>
</organism>
<keyword evidence="4" id="KW-1185">Reference proteome</keyword>
<evidence type="ECO:0000256" key="1">
    <source>
        <dbReference type="SAM" id="Coils"/>
    </source>
</evidence>
<feature type="region of interest" description="Disordered" evidence="2">
    <location>
        <begin position="143"/>
        <end position="162"/>
    </location>
</feature>
<comment type="caution">
    <text evidence="3">The sequence shown here is derived from an EMBL/GenBank/DDBJ whole genome shotgun (WGS) entry which is preliminary data.</text>
</comment>
<dbReference type="EMBL" id="JABBPG010000002">
    <property type="protein sequence ID" value="NOU50354.1"/>
    <property type="molecule type" value="Genomic_DNA"/>
</dbReference>